<organism evidence="4 5">
    <name type="scientific">Natronocella acetinitrilica</name>
    <dbReference type="NCBI Taxonomy" id="414046"/>
    <lineage>
        <taxon>Bacteria</taxon>
        <taxon>Pseudomonadati</taxon>
        <taxon>Pseudomonadota</taxon>
        <taxon>Gammaproteobacteria</taxon>
        <taxon>Chromatiales</taxon>
        <taxon>Ectothiorhodospiraceae</taxon>
        <taxon>Natronocella</taxon>
    </lineage>
</organism>
<protein>
    <submittedName>
        <fullName evidence="4">Aminoglycoside/choline kinase family phosphotransferase</fullName>
        <ecNumber evidence="4">2.7.1.-</ecNumber>
    </submittedName>
</protein>
<dbReference type="RefSeq" id="WP_301289029.1">
    <property type="nucleotide sequence ID" value="NZ_JALJXV010000001.1"/>
</dbReference>
<keyword evidence="2" id="KW-0067">ATP-binding</keyword>
<dbReference type="SUPFAM" id="SSF56112">
    <property type="entry name" value="Protein kinase-like (PK-like)"/>
    <property type="match status" value="1"/>
</dbReference>
<dbReference type="EMBL" id="JALJXV010000001">
    <property type="protein sequence ID" value="MCP1672977.1"/>
    <property type="molecule type" value="Genomic_DNA"/>
</dbReference>
<dbReference type="Proteomes" id="UP001205843">
    <property type="component" value="Unassembled WGS sequence"/>
</dbReference>
<sequence length="338" mass="38089">MNHSPQLEASLSPSREAALRAWVESCLDSAIDVLEPASSDASFRHYFRLRHQGVSYIIMDAPPAHEDVKPFMHVAGLMQQAGLNVPVIHAADVEQGFLLLSDLGRHTYLEVLSESNADALYSLAIDALVDWQAASRPDQLPPYDEALLRRELALFPDWYLAKHLEITPDAAEAAQLEQVCSRLVEHALSQPRVYVHRDYMPRNLMVSKPMPGVLDFQDAVYGPVSYDPVCLFMDAFISWPAERVEGWLETYHHRALAAGVPVPGDAAEFLSCCRWMAVQRHLKVLGIFARIRHRDGKPRYLEDAPRFFAYLDWAIAGEPELAPLGELLARWRRPETAS</sequence>
<evidence type="ECO:0000256" key="2">
    <source>
        <dbReference type="ARBA" id="ARBA00022840"/>
    </source>
</evidence>
<dbReference type="InterPro" id="IPR002575">
    <property type="entry name" value="Aminoglycoside_PTrfase"/>
</dbReference>
<dbReference type="PANTHER" id="PTHR33540:SF1">
    <property type="entry name" value="N-ACETYLMURAMATE_N-ACETYLGLUCOSAMINE KINASE"/>
    <property type="match status" value="1"/>
</dbReference>
<gene>
    <name evidence="4" type="ORF">J2T57_000069</name>
</gene>
<dbReference type="PANTHER" id="PTHR33540">
    <property type="entry name" value="TRNA THREONYLCARBAMOYLADENOSINE BIOSYNTHESIS PROTEIN TSAE"/>
    <property type="match status" value="1"/>
</dbReference>
<reference evidence="4" key="1">
    <citation type="submission" date="2022-03" db="EMBL/GenBank/DDBJ databases">
        <title>Genomic Encyclopedia of Type Strains, Phase III (KMG-III): the genomes of soil and plant-associated and newly described type strains.</title>
        <authorList>
            <person name="Whitman W."/>
        </authorList>
    </citation>
    <scope>NUCLEOTIDE SEQUENCE</scope>
    <source>
        <strain evidence="4">ANL 6-2</strain>
    </source>
</reference>
<dbReference type="EC" id="2.7.1.-" evidence="4"/>
<evidence type="ECO:0000313" key="4">
    <source>
        <dbReference type="EMBL" id="MCP1672977.1"/>
    </source>
</evidence>
<keyword evidence="1" id="KW-0547">Nucleotide-binding</keyword>
<evidence type="ECO:0000313" key="5">
    <source>
        <dbReference type="Proteomes" id="UP001205843"/>
    </source>
</evidence>
<feature type="domain" description="Aminoglycoside phosphotransferase" evidence="3">
    <location>
        <begin position="34"/>
        <end position="256"/>
    </location>
</feature>
<dbReference type="GO" id="GO:0005524">
    <property type="term" value="F:ATP binding"/>
    <property type="evidence" value="ECO:0007669"/>
    <property type="project" value="UniProtKB-KW"/>
</dbReference>
<comment type="caution">
    <text evidence="4">The sequence shown here is derived from an EMBL/GenBank/DDBJ whole genome shotgun (WGS) entry which is preliminary data.</text>
</comment>
<evidence type="ECO:0000259" key="3">
    <source>
        <dbReference type="Pfam" id="PF01636"/>
    </source>
</evidence>
<keyword evidence="4" id="KW-0808">Transferase</keyword>
<accession>A0AAE3G0C8</accession>
<dbReference type="AlphaFoldDB" id="A0AAE3G0C8"/>
<dbReference type="Gene3D" id="3.30.200.20">
    <property type="entry name" value="Phosphorylase Kinase, domain 1"/>
    <property type="match status" value="1"/>
</dbReference>
<dbReference type="InterPro" id="IPR011009">
    <property type="entry name" value="Kinase-like_dom_sf"/>
</dbReference>
<dbReference type="GO" id="GO:0016301">
    <property type="term" value="F:kinase activity"/>
    <property type="evidence" value="ECO:0007669"/>
    <property type="project" value="UniProtKB-KW"/>
</dbReference>
<name>A0AAE3G0C8_9GAMM</name>
<dbReference type="Pfam" id="PF01636">
    <property type="entry name" value="APH"/>
    <property type="match status" value="1"/>
</dbReference>
<evidence type="ECO:0000256" key="1">
    <source>
        <dbReference type="ARBA" id="ARBA00022741"/>
    </source>
</evidence>
<keyword evidence="5" id="KW-1185">Reference proteome</keyword>
<dbReference type="Gene3D" id="3.90.1200.10">
    <property type="match status" value="1"/>
</dbReference>
<keyword evidence="4" id="KW-0418">Kinase</keyword>
<proteinExistence type="predicted"/>